<organism evidence="1">
    <name type="scientific">Brassica cretica</name>
    <name type="common">Mustard</name>
    <dbReference type="NCBI Taxonomy" id="69181"/>
    <lineage>
        <taxon>Eukaryota</taxon>
        <taxon>Viridiplantae</taxon>
        <taxon>Streptophyta</taxon>
        <taxon>Embryophyta</taxon>
        <taxon>Tracheophyta</taxon>
        <taxon>Spermatophyta</taxon>
        <taxon>Magnoliopsida</taxon>
        <taxon>eudicotyledons</taxon>
        <taxon>Gunneridae</taxon>
        <taxon>Pentapetalae</taxon>
        <taxon>rosids</taxon>
        <taxon>malvids</taxon>
        <taxon>Brassicales</taxon>
        <taxon>Brassicaceae</taxon>
        <taxon>Brassiceae</taxon>
        <taxon>Brassica</taxon>
    </lineage>
</organism>
<dbReference type="AlphaFoldDB" id="A0A8S9GKD6"/>
<sequence length="348" mass="36915">MAGLLIPATHFHSGDVGWYRGCGFEWFTVQIRRGRSFGLVLGGDSGGFKEKFSSVDEDDGKLHVFPVSLSSIQTLSRPTKLRRVTALSPVSGGASERVPAPEEPLSLPSFSPLLLLCLFLPSDMLAVLGLVCGSEECSVRKERLSLAPHTFSGAAVRRTQGSVEVCSYYSTSAVSTVEWWSLSVAVVGSLVFSGVGEVHSSCLLPMTVKGSRLWLLDGFSRLRLASDISLMASCPVLWFGSGLFLSGAASWCFIVKSLRLTPKFGFHSQVNGLSVLDNWILGLTLLAGDGGFLTGCGDGINPIFCTVRGGNGGGVSCYSGDDTGVPGIRGNEENLTVLWSSSMVENGN</sequence>
<reference evidence="1" key="1">
    <citation type="submission" date="2019-12" db="EMBL/GenBank/DDBJ databases">
        <title>Genome sequencing and annotation of Brassica cretica.</title>
        <authorList>
            <person name="Studholme D.J."/>
            <person name="Sarris P.F."/>
        </authorList>
    </citation>
    <scope>NUCLEOTIDE SEQUENCE</scope>
    <source>
        <strain evidence="1">PFS-102/07</strain>
        <tissue evidence="1">Leaf</tissue>
    </source>
</reference>
<name>A0A8S9GKD6_BRACR</name>
<proteinExistence type="predicted"/>
<evidence type="ECO:0000313" key="1">
    <source>
        <dbReference type="EMBL" id="KAF2544708.1"/>
    </source>
</evidence>
<comment type="caution">
    <text evidence="1">The sequence shown here is derived from an EMBL/GenBank/DDBJ whole genome shotgun (WGS) entry which is preliminary data.</text>
</comment>
<accession>A0A8S9GKD6</accession>
<dbReference type="EMBL" id="QGKY02001925">
    <property type="protein sequence ID" value="KAF2544708.1"/>
    <property type="molecule type" value="Genomic_DNA"/>
</dbReference>
<gene>
    <name evidence="1" type="ORF">F2Q70_00020321</name>
</gene>
<protein>
    <submittedName>
        <fullName evidence="1">Uncharacterized protein</fullName>
    </submittedName>
</protein>